<dbReference type="PROSITE" id="PS51019">
    <property type="entry name" value="REELIN"/>
    <property type="match status" value="1"/>
</dbReference>
<dbReference type="GO" id="GO:0016020">
    <property type="term" value="C:membrane"/>
    <property type="evidence" value="ECO:0007669"/>
    <property type="project" value="TreeGrafter"/>
</dbReference>
<organism evidence="3 4">
    <name type="scientific">Meganyctiphanes norvegica</name>
    <name type="common">Northern krill</name>
    <name type="synonym">Thysanopoda norvegica</name>
    <dbReference type="NCBI Taxonomy" id="48144"/>
    <lineage>
        <taxon>Eukaryota</taxon>
        <taxon>Metazoa</taxon>
        <taxon>Ecdysozoa</taxon>
        <taxon>Arthropoda</taxon>
        <taxon>Crustacea</taxon>
        <taxon>Multicrustacea</taxon>
        <taxon>Malacostraca</taxon>
        <taxon>Eumalacostraca</taxon>
        <taxon>Eucarida</taxon>
        <taxon>Euphausiacea</taxon>
        <taxon>Euphausiidae</taxon>
        <taxon>Meganyctiphanes</taxon>
    </lineage>
</organism>
<dbReference type="AlphaFoldDB" id="A0AAV2PKZ3"/>
<dbReference type="InterPro" id="IPR051237">
    <property type="entry name" value="Ferric-chelate_Red/DefProt"/>
</dbReference>
<gene>
    <name evidence="3" type="ORF">MNOR_LOCUS836</name>
</gene>
<dbReference type="Gene3D" id="2.60.40.4060">
    <property type="entry name" value="Reeler domain"/>
    <property type="match status" value="1"/>
</dbReference>
<proteinExistence type="predicted"/>
<keyword evidence="4" id="KW-1185">Reference proteome</keyword>
<dbReference type="InterPro" id="IPR002861">
    <property type="entry name" value="Reeler_dom"/>
</dbReference>
<dbReference type="InterPro" id="IPR042307">
    <property type="entry name" value="Reeler_sf"/>
</dbReference>
<dbReference type="Pfam" id="PF02014">
    <property type="entry name" value="Reeler"/>
    <property type="match status" value="1"/>
</dbReference>
<sequence>MFLLALVMGFLGCIDVSSGFPDGAPIEACILPQPNRPNHAGTKPLPPHLAPYSFTASSDSYAPGQPISVQISGGPFKGFFVQARDAITNDWIGEWVQQDNNKVFPECSAVTHTHPGSKNKVSLTWRAPHGAGSGKVYFIGTILEKYDRYWSDMKAQVGPRRSGNRSPISPFNF</sequence>
<name>A0AAV2PKZ3_MEGNR</name>
<dbReference type="EMBL" id="CAXKWB010000198">
    <property type="protein sequence ID" value="CAL4059793.1"/>
    <property type="molecule type" value="Genomic_DNA"/>
</dbReference>
<feature type="signal peptide" evidence="1">
    <location>
        <begin position="1"/>
        <end position="19"/>
    </location>
</feature>
<protein>
    <recommendedName>
        <fullName evidence="2">Reelin domain-containing protein</fullName>
    </recommendedName>
</protein>
<evidence type="ECO:0000259" key="2">
    <source>
        <dbReference type="PROSITE" id="PS51019"/>
    </source>
</evidence>
<accession>A0AAV2PKZ3</accession>
<reference evidence="3 4" key="1">
    <citation type="submission" date="2024-05" db="EMBL/GenBank/DDBJ databases">
        <authorList>
            <person name="Wallberg A."/>
        </authorList>
    </citation>
    <scope>NUCLEOTIDE SEQUENCE [LARGE SCALE GENOMIC DNA]</scope>
</reference>
<evidence type="ECO:0000313" key="4">
    <source>
        <dbReference type="Proteomes" id="UP001497623"/>
    </source>
</evidence>
<keyword evidence="1" id="KW-0732">Signal</keyword>
<dbReference type="PANTHER" id="PTHR45828:SF40">
    <property type="entry name" value="REELIN DOMAIN-CONTAINING PROTEIN"/>
    <property type="match status" value="1"/>
</dbReference>
<evidence type="ECO:0000313" key="3">
    <source>
        <dbReference type="EMBL" id="CAL4059793.1"/>
    </source>
</evidence>
<dbReference type="Proteomes" id="UP001497623">
    <property type="component" value="Unassembled WGS sequence"/>
</dbReference>
<feature type="domain" description="Reelin" evidence="2">
    <location>
        <begin position="14"/>
        <end position="173"/>
    </location>
</feature>
<dbReference type="PANTHER" id="PTHR45828">
    <property type="entry name" value="CYTOCHROME B561/FERRIC REDUCTASE TRANSMEMBRANE"/>
    <property type="match status" value="1"/>
</dbReference>
<feature type="chain" id="PRO_5043618105" description="Reelin domain-containing protein" evidence="1">
    <location>
        <begin position="20"/>
        <end position="173"/>
    </location>
</feature>
<comment type="caution">
    <text evidence="3">The sequence shown here is derived from an EMBL/GenBank/DDBJ whole genome shotgun (WGS) entry which is preliminary data.</text>
</comment>
<dbReference type="CDD" id="cd08544">
    <property type="entry name" value="Reeler"/>
    <property type="match status" value="1"/>
</dbReference>
<evidence type="ECO:0000256" key="1">
    <source>
        <dbReference type="SAM" id="SignalP"/>
    </source>
</evidence>